<dbReference type="EMBL" id="VYYT01000046">
    <property type="protein sequence ID" value="KAK2774426.1"/>
    <property type="molecule type" value="Genomic_DNA"/>
</dbReference>
<evidence type="ECO:0000313" key="3">
    <source>
        <dbReference type="EMBL" id="KAK2774426.1"/>
    </source>
</evidence>
<organism evidence="3 4">
    <name type="scientific">Colletotrichum kahawae</name>
    <name type="common">Coffee berry disease fungus</name>
    <dbReference type="NCBI Taxonomy" id="34407"/>
    <lineage>
        <taxon>Eukaryota</taxon>
        <taxon>Fungi</taxon>
        <taxon>Dikarya</taxon>
        <taxon>Ascomycota</taxon>
        <taxon>Pezizomycotina</taxon>
        <taxon>Sordariomycetes</taxon>
        <taxon>Hypocreomycetidae</taxon>
        <taxon>Glomerellales</taxon>
        <taxon>Glomerellaceae</taxon>
        <taxon>Colletotrichum</taxon>
        <taxon>Colletotrichum gloeosporioides species complex</taxon>
    </lineage>
</organism>
<name>A0AAE0DBT1_COLKA</name>
<feature type="region of interest" description="Disordered" evidence="1">
    <location>
        <begin position="221"/>
        <end position="254"/>
    </location>
</feature>
<dbReference type="Pfam" id="PF17111">
    <property type="entry name" value="PigL_N"/>
    <property type="match status" value="1"/>
</dbReference>
<evidence type="ECO:0000256" key="1">
    <source>
        <dbReference type="SAM" id="MobiDB-lite"/>
    </source>
</evidence>
<protein>
    <submittedName>
        <fullName evidence="3">Integral membrane protein</fullName>
    </submittedName>
</protein>
<comment type="caution">
    <text evidence="3">The sequence shown here is derived from an EMBL/GenBank/DDBJ whole genome shotgun (WGS) entry which is preliminary data.</text>
</comment>
<proteinExistence type="predicted"/>
<reference evidence="3" key="1">
    <citation type="submission" date="2023-02" db="EMBL/GenBank/DDBJ databases">
        <title>Colletotrichum kahawae CIFC_Que2 genome sequencing and assembly.</title>
        <authorList>
            <person name="Baroncelli R."/>
        </authorList>
    </citation>
    <scope>NUCLEOTIDE SEQUENCE</scope>
    <source>
        <strain evidence="3">CIFC_Que2</strain>
    </source>
</reference>
<sequence length="952" mass="106382">MADPLSIAASVAGLVTLAASTAKLAKTLSDRYNEKAAASIRGNVETLDSALIRINRSLEHQAFDHPGEDALRQPIESCARTLRNIEIQFQKLEIKGYSWQSIRERIARPEVLREISTLQVMLEGQKITLLIAMHYLVIWREHRLIMANRNCTGESQSKMLHMIFRAIEELRTTIDRERPVNTPFQNNSYSILTNLTRADVGYEITPSVVHAHPSFDDWLSTWATTDDPGGQPTSSTDESTKGGHLNPESDIASSRPQNVKLIIEGLPQSAQKGTATREITTPANTPLYDIMFQLDKESLQIPRRYRSDNLQGSGRICGFAIVENGAKVAPFMPWSTSFVVVTQGPSCYDVQSGLKINRNESLIHFYNGCVRRLLDNAGAGQPVVEKLQSSIVIRNTSAPERAASVTFQRTLRLPEWSGQTQRPRSTSRSLMYGKAQGISEFLGPFPLFDTEAYGERLPKEMKEKGGLFFPIFQREALAFSFENISKGRSRTWEEKDDKQFAIKVYSGSINCVSGQQVNDYSVPREQDYIIYPTQKRLDGFKSADNETRQFVAMPLGWEYSAEQQLTDKEDVGGIQLQIAPRLRDCVEFRALDHLWNLGWSFRCSATASELGLAAGSVIAMSDFDPDIKLLNEFEHSFADRSRWQIHGRSSPLLYPMDETGLHRVTTVQDLLQRTGSQNLGATSSIRLQPVLSVAIRLEFTVGSESRQSSERKFDTSFSCSPFLDFGLLASQCLHGHGIKCGRCESCETSKVFSSPPVWQFALLGKEPFMYDWPPKYHPVEAVIAESGALYGDIHLYCTLYRAGIPYIHPPPFIDSHTDRFWGSYPQAPSPAGWEMALGAGARLLQEIHIGKELTWDWDNSCLVNIQLLNAAAFRSVTGIPAWTPISLLDYRKKKLLLQVPVAVNGTCDAAAQVSECGLKSISTLDIALSDDVKHQRRIVTCPQCETNMCNVA</sequence>
<evidence type="ECO:0000259" key="2">
    <source>
        <dbReference type="Pfam" id="PF17111"/>
    </source>
</evidence>
<dbReference type="Proteomes" id="UP001281614">
    <property type="component" value="Unassembled WGS sequence"/>
</dbReference>
<dbReference type="InterPro" id="IPR031348">
    <property type="entry name" value="PigL_N"/>
</dbReference>
<accession>A0AAE0DBT1</accession>
<evidence type="ECO:0000313" key="4">
    <source>
        <dbReference type="Proteomes" id="UP001281614"/>
    </source>
</evidence>
<gene>
    <name evidence="3" type="ORF">CKAH01_03659</name>
</gene>
<keyword evidence="4" id="KW-1185">Reference proteome</keyword>
<dbReference type="AlphaFoldDB" id="A0AAE0DBT1"/>
<feature type="domain" description="Azaphilone pigments biosynthesis cluster protein L N-terminal" evidence="2">
    <location>
        <begin position="2"/>
        <end position="138"/>
    </location>
</feature>